<feature type="region of interest" description="Disordered" evidence="1">
    <location>
        <begin position="156"/>
        <end position="197"/>
    </location>
</feature>
<sequence>MVPCASLGISQFVCVHTYWIDSCLNQVCPICAANLGKDAISHFTTHHVHSIKRRRKSPKSGSLSNGTNLTREIADRRNMHETTPDPLSAFLYNVPISELQEDEEPSATSDVKSTNEEVDIKDNEEKRQRAAFVQQLVCPICAANLGKDAISHFTTHHVHSIKRRRKSPKSGSLSNGTNLTREIADRRNMHETTPDPLSAFLYNVPISELQEDEEPSATSDVKSTNEEVDIKDNEEKRQRAAFVQQLVYSTIF</sequence>
<protein>
    <submittedName>
        <fullName evidence="3">Drought induced 19 protein type, zinc-binding domain-containing protein</fullName>
    </submittedName>
</protein>
<dbReference type="PANTHER" id="PTHR31875">
    <property type="entry name" value="PROTEIN DEHYDRATION-INDUCED 19"/>
    <property type="match status" value="1"/>
</dbReference>
<feature type="compositionally biased region" description="Polar residues" evidence="1">
    <location>
        <begin position="169"/>
        <end position="180"/>
    </location>
</feature>
<feature type="compositionally biased region" description="Basic residues" evidence="1">
    <location>
        <begin position="156"/>
        <end position="168"/>
    </location>
</feature>
<feature type="region of interest" description="Disordered" evidence="1">
    <location>
        <begin position="50"/>
        <end position="85"/>
    </location>
</feature>
<evidence type="ECO:0000259" key="2">
    <source>
        <dbReference type="Pfam" id="PF14571"/>
    </source>
</evidence>
<feature type="region of interest" description="Disordered" evidence="1">
    <location>
        <begin position="211"/>
        <end position="233"/>
    </location>
</feature>
<feature type="domain" description="Di19 C-terminal" evidence="2">
    <location>
        <begin position="188"/>
        <end position="251"/>
    </location>
</feature>
<feature type="compositionally biased region" description="Basic and acidic residues" evidence="1">
    <location>
        <begin position="72"/>
        <end position="83"/>
    </location>
</feature>
<accession>A0A2U1KDG0</accession>
<dbReference type="Pfam" id="PF14571">
    <property type="entry name" value="Di19_C"/>
    <property type="match status" value="1"/>
</dbReference>
<name>A0A2U1KDG0_ARTAN</name>
<reference evidence="3 4" key="1">
    <citation type="journal article" date="2018" name="Mol. Plant">
        <title>The genome of Artemisia annua provides insight into the evolution of Asteraceae family and artemisinin biosynthesis.</title>
        <authorList>
            <person name="Shen Q."/>
            <person name="Zhang L."/>
            <person name="Liao Z."/>
            <person name="Wang S."/>
            <person name="Yan T."/>
            <person name="Shi P."/>
            <person name="Liu M."/>
            <person name="Fu X."/>
            <person name="Pan Q."/>
            <person name="Wang Y."/>
            <person name="Lv Z."/>
            <person name="Lu X."/>
            <person name="Zhang F."/>
            <person name="Jiang W."/>
            <person name="Ma Y."/>
            <person name="Chen M."/>
            <person name="Hao X."/>
            <person name="Li L."/>
            <person name="Tang Y."/>
            <person name="Lv G."/>
            <person name="Zhou Y."/>
            <person name="Sun X."/>
            <person name="Brodelius P.E."/>
            <person name="Rose J.K.C."/>
            <person name="Tang K."/>
        </authorList>
    </citation>
    <scope>NUCLEOTIDE SEQUENCE [LARGE SCALE GENOMIC DNA]</scope>
    <source>
        <strain evidence="4">cv. Huhao1</strain>
        <tissue evidence="3">Leaf</tissue>
    </source>
</reference>
<feature type="compositionally biased region" description="Basic and acidic residues" evidence="1">
    <location>
        <begin position="223"/>
        <end position="233"/>
    </location>
</feature>
<dbReference type="Proteomes" id="UP000245207">
    <property type="component" value="Unassembled WGS sequence"/>
</dbReference>
<dbReference type="STRING" id="35608.A0A2U1KDG0"/>
<dbReference type="OrthoDB" id="9049620at2759"/>
<evidence type="ECO:0000256" key="1">
    <source>
        <dbReference type="SAM" id="MobiDB-lite"/>
    </source>
</evidence>
<dbReference type="PANTHER" id="PTHR31875:SF24">
    <property type="entry name" value="PROTEIN DEHYDRATION-INDUCED 19 HOMOLOG 5"/>
    <property type="match status" value="1"/>
</dbReference>
<feature type="region of interest" description="Disordered" evidence="1">
    <location>
        <begin position="101"/>
        <end position="123"/>
    </location>
</feature>
<feature type="compositionally biased region" description="Basic and acidic residues" evidence="1">
    <location>
        <begin position="113"/>
        <end position="123"/>
    </location>
</feature>
<feature type="compositionally biased region" description="Polar residues" evidence="1">
    <location>
        <begin position="59"/>
        <end position="70"/>
    </location>
</feature>
<comment type="caution">
    <text evidence="3">The sequence shown here is derived from an EMBL/GenBank/DDBJ whole genome shotgun (WGS) entry which is preliminary data.</text>
</comment>
<dbReference type="InterPro" id="IPR027935">
    <property type="entry name" value="Di19_C"/>
</dbReference>
<proteinExistence type="predicted"/>
<dbReference type="AlphaFoldDB" id="A0A2U1KDG0"/>
<feature type="compositionally biased region" description="Basic and acidic residues" evidence="1">
    <location>
        <begin position="182"/>
        <end position="193"/>
    </location>
</feature>
<dbReference type="InterPro" id="IPR033347">
    <property type="entry name" value="Di19"/>
</dbReference>
<dbReference type="EMBL" id="PKPP01021514">
    <property type="protein sequence ID" value="PWA34807.1"/>
    <property type="molecule type" value="Genomic_DNA"/>
</dbReference>
<evidence type="ECO:0000313" key="4">
    <source>
        <dbReference type="Proteomes" id="UP000245207"/>
    </source>
</evidence>
<keyword evidence="4" id="KW-1185">Reference proteome</keyword>
<organism evidence="3 4">
    <name type="scientific">Artemisia annua</name>
    <name type="common">Sweet wormwood</name>
    <dbReference type="NCBI Taxonomy" id="35608"/>
    <lineage>
        <taxon>Eukaryota</taxon>
        <taxon>Viridiplantae</taxon>
        <taxon>Streptophyta</taxon>
        <taxon>Embryophyta</taxon>
        <taxon>Tracheophyta</taxon>
        <taxon>Spermatophyta</taxon>
        <taxon>Magnoliopsida</taxon>
        <taxon>eudicotyledons</taxon>
        <taxon>Gunneridae</taxon>
        <taxon>Pentapetalae</taxon>
        <taxon>asterids</taxon>
        <taxon>campanulids</taxon>
        <taxon>Asterales</taxon>
        <taxon>Asteraceae</taxon>
        <taxon>Asteroideae</taxon>
        <taxon>Anthemideae</taxon>
        <taxon>Artemisiinae</taxon>
        <taxon>Artemisia</taxon>
    </lineage>
</organism>
<gene>
    <name evidence="3" type="ORF">CTI12_AA615660</name>
</gene>
<evidence type="ECO:0000313" key="3">
    <source>
        <dbReference type="EMBL" id="PWA34807.1"/>
    </source>
</evidence>